<dbReference type="InterPro" id="IPR023393">
    <property type="entry name" value="START-like_dom_sf"/>
</dbReference>
<dbReference type="STRING" id="1802115.A2756_00730"/>
<comment type="caution">
    <text evidence="3">The sequence shown here is derived from an EMBL/GenBank/DDBJ whole genome shotgun (WGS) entry which is preliminary data.</text>
</comment>
<reference evidence="3 4" key="1">
    <citation type="journal article" date="2016" name="Nat. Commun.">
        <title>Thousands of microbial genomes shed light on interconnected biogeochemical processes in an aquifer system.</title>
        <authorList>
            <person name="Anantharaman K."/>
            <person name="Brown C.T."/>
            <person name="Hug L.A."/>
            <person name="Sharon I."/>
            <person name="Castelle C.J."/>
            <person name="Probst A.J."/>
            <person name="Thomas B.C."/>
            <person name="Singh A."/>
            <person name="Wilkins M.J."/>
            <person name="Karaoz U."/>
            <person name="Brodie E.L."/>
            <person name="Williams K.H."/>
            <person name="Hubbard S.S."/>
            <person name="Banfield J.F."/>
        </authorList>
    </citation>
    <scope>NUCLEOTIDE SEQUENCE [LARGE SCALE GENOMIC DNA]</scope>
</reference>
<accession>A0A1G2G5K2</accession>
<evidence type="ECO:0000259" key="2">
    <source>
        <dbReference type="Pfam" id="PF08327"/>
    </source>
</evidence>
<feature type="domain" description="Activator of Hsp90 ATPase homologue 1/2-like C-terminal" evidence="2">
    <location>
        <begin position="13"/>
        <end position="135"/>
    </location>
</feature>
<comment type="similarity">
    <text evidence="1">Belongs to the AHA1 family.</text>
</comment>
<dbReference type="AlphaFoldDB" id="A0A1G2G5K2"/>
<dbReference type="EMBL" id="MHNL01000006">
    <property type="protein sequence ID" value="OGZ45529.1"/>
    <property type="molecule type" value="Genomic_DNA"/>
</dbReference>
<evidence type="ECO:0000256" key="1">
    <source>
        <dbReference type="ARBA" id="ARBA00006817"/>
    </source>
</evidence>
<proteinExistence type="inferred from homology"/>
<name>A0A1G2G5K2_9BACT</name>
<dbReference type="Pfam" id="PF08327">
    <property type="entry name" value="AHSA1"/>
    <property type="match status" value="1"/>
</dbReference>
<dbReference type="Proteomes" id="UP000177785">
    <property type="component" value="Unassembled WGS sequence"/>
</dbReference>
<dbReference type="InterPro" id="IPR013538">
    <property type="entry name" value="ASHA1/2-like_C"/>
</dbReference>
<sequence>MNKTITVETVVHADADKVWEFWNTPEHIEHWMHASDDWECPKAVNDLTIGGRFSFTFAAKDGSNSFNVTGVYTAIEENKHIAYTMDDARIVTVSFESGDGGVHIVETFEMEHENSEELQRSGWQAILDNFKSYVESSG</sequence>
<evidence type="ECO:0000313" key="3">
    <source>
        <dbReference type="EMBL" id="OGZ45529.1"/>
    </source>
</evidence>
<protein>
    <recommendedName>
        <fullName evidence="2">Activator of Hsp90 ATPase homologue 1/2-like C-terminal domain-containing protein</fullName>
    </recommendedName>
</protein>
<evidence type="ECO:0000313" key="4">
    <source>
        <dbReference type="Proteomes" id="UP000177785"/>
    </source>
</evidence>
<organism evidence="3 4">
    <name type="scientific">Candidatus Ryanbacteria bacterium RIFCSPHIGHO2_01_FULL_48_27</name>
    <dbReference type="NCBI Taxonomy" id="1802115"/>
    <lineage>
        <taxon>Bacteria</taxon>
        <taxon>Candidatus Ryaniibacteriota</taxon>
    </lineage>
</organism>
<gene>
    <name evidence="3" type="ORF">A2756_00730</name>
</gene>
<dbReference type="Gene3D" id="3.30.530.20">
    <property type="match status" value="1"/>
</dbReference>
<dbReference type="SUPFAM" id="SSF55961">
    <property type="entry name" value="Bet v1-like"/>
    <property type="match status" value="1"/>
</dbReference>